<dbReference type="PIRSF" id="PIRSF001293">
    <property type="entry name" value="ATP6V0A1"/>
    <property type="match status" value="1"/>
</dbReference>
<evidence type="ECO:0000256" key="9">
    <source>
        <dbReference type="RuleBase" id="RU361189"/>
    </source>
</evidence>
<evidence type="ECO:0000256" key="6">
    <source>
        <dbReference type="ARBA" id="ARBA00022989"/>
    </source>
</evidence>
<feature type="transmembrane region" description="Helical" evidence="9">
    <location>
        <begin position="424"/>
        <end position="453"/>
    </location>
</feature>
<organism evidence="10 11">
    <name type="scientific">Paramecium pentaurelia</name>
    <dbReference type="NCBI Taxonomy" id="43138"/>
    <lineage>
        <taxon>Eukaryota</taxon>
        <taxon>Sar</taxon>
        <taxon>Alveolata</taxon>
        <taxon>Ciliophora</taxon>
        <taxon>Intramacronucleata</taxon>
        <taxon>Oligohymenophorea</taxon>
        <taxon>Peniculida</taxon>
        <taxon>Parameciidae</taxon>
        <taxon>Paramecium</taxon>
    </lineage>
</organism>
<feature type="transmembrane region" description="Helical" evidence="9">
    <location>
        <begin position="582"/>
        <end position="605"/>
    </location>
</feature>
<feature type="transmembrane region" description="Helical" evidence="9">
    <location>
        <begin position="781"/>
        <end position="805"/>
    </location>
</feature>
<evidence type="ECO:0000256" key="4">
    <source>
        <dbReference type="ARBA" id="ARBA00022692"/>
    </source>
</evidence>
<evidence type="ECO:0000313" key="11">
    <source>
        <dbReference type="Proteomes" id="UP000689195"/>
    </source>
</evidence>
<comment type="similarity">
    <text evidence="2 9">Belongs to the V-ATPase 116 kDa subunit family.</text>
</comment>
<feature type="transmembrane region" description="Helical" evidence="9">
    <location>
        <begin position="473"/>
        <end position="492"/>
    </location>
</feature>
<evidence type="ECO:0000256" key="1">
    <source>
        <dbReference type="ARBA" id="ARBA00004141"/>
    </source>
</evidence>
<keyword evidence="6 9" id="KW-1133">Transmembrane helix</keyword>
<feature type="transmembrane region" description="Helical" evidence="9">
    <location>
        <begin position="617"/>
        <end position="637"/>
    </location>
</feature>
<dbReference type="PANTHER" id="PTHR11629:SF63">
    <property type="entry name" value="V-TYPE PROTON ATPASE SUBUNIT A"/>
    <property type="match status" value="1"/>
</dbReference>
<evidence type="ECO:0000256" key="3">
    <source>
        <dbReference type="ARBA" id="ARBA00022448"/>
    </source>
</evidence>
<dbReference type="InterPro" id="IPR002490">
    <property type="entry name" value="V-ATPase_116kDa_su"/>
</dbReference>
<dbReference type="GO" id="GO:0051117">
    <property type="term" value="F:ATPase binding"/>
    <property type="evidence" value="ECO:0007669"/>
    <property type="project" value="TreeGrafter"/>
</dbReference>
<dbReference type="Pfam" id="PF01496">
    <property type="entry name" value="V_ATPase_I"/>
    <property type="match status" value="1"/>
</dbReference>
<comment type="caution">
    <text evidence="10">The sequence shown here is derived from an EMBL/GenBank/DDBJ whole genome shotgun (WGS) entry which is preliminary data.</text>
</comment>
<evidence type="ECO:0000256" key="5">
    <source>
        <dbReference type="ARBA" id="ARBA00022781"/>
    </source>
</evidence>
<keyword evidence="8 9" id="KW-0472">Membrane</keyword>
<dbReference type="Proteomes" id="UP000689195">
    <property type="component" value="Unassembled WGS sequence"/>
</dbReference>
<keyword evidence="5 9" id="KW-0375">Hydrogen ion transport</keyword>
<keyword evidence="7 9" id="KW-0406">Ion transport</keyword>
<sequence>MNFFRSKTMSFQKLIIPRESAWDIMNILAEQDCIHFVDFDPSVPMINRLFSNHIKRCDDLLIKLSFIEHEIKKYQKTITYSKDVNLIVQNFKLLIRDRSKASQTYLDNVEIDIEKKHLQLIEQVNNLEYLYEKRNKLIEHKYVMIKGQAILGKSFFQTANYVAEGFMNIQGKQLDYIKLLQGSIKFNYLVSVINKEDKIRFKRIIFRITKGNVWMNIMDIDNYEIIDTTNNNLRLLKSVFVVVYPGGGGSNLITNKLHKICESFQITKYKFPENNIKFQEILKQVETDLVETKNLLQMTQSQMDAYLDDFLSVSHNSKCSEIEELKLFLIREKYLYTQLNYFQLQGSALYGSMWLPEGMEIKIEKALKEVQNKNEGLPAGYLQSSLPQGSSPPTYFETNEITWGFQEIVNTYGIPRYKEINPGLLTVMTFPFLFGVMFADIGHGLCLLLLGLYLCIYNQDIKNANSVLKHTLIVRHMLLMMGFWAFYNGWIYNDFMSVPLNLFGSQNEINQYKWVLKDESCVYSFGIDPVWMCVTNELTFINSYKMKLAVIIGVIHMSFGIILKGLNAIYFKNWLDFFFEFIPQLIFFICSFGWMDFLIIYKWFINWTGRTDEAPSVITLMINMILAPGQQVIPPLWGDGISEASTQTAMLLIALICIPIILIPKPLFLYHRVKKQEKEIQKNQTQKDLYRELNQESNLQESIKISKQEIHHEDFGDIFVHQVIETIEFLLGSISNTASYLRLWALSLAHGQLAEVFFQMCLNGGISSGGFVGAIRLVFGYSVFSLITFGVLMMMDVMECFLHALRLHWVEFQSKFFKADGYAFQKCSYLKVMKENVDLNE</sequence>
<dbReference type="GO" id="GO:0033179">
    <property type="term" value="C:proton-transporting V-type ATPase, V0 domain"/>
    <property type="evidence" value="ECO:0007669"/>
    <property type="project" value="InterPro"/>
</dbReference>
<proteinExistence type="inferred from homology"/>
<comment type="subcellular location">
    <subcellularLocation>
        <location evidence="1">Membrane</location>
        <topology evidence="1">Multi-pass membrane protein</topology>
    </subcellularLocation>
</comment>
<reference evidence="10" key="1">
    <citation type="submission" date="2021-01" db="EMBL/GenBank/DDBJ databases">
        <authorList>
            <consortium name="Genoscope - CEA"/>
            <person name="William W."/>
        </authorList>
    </citation>
    <scope>NUCLEOTIDE SEQUENCE</scope>
</reference>
<feature type="transmembrane region" description="Helical" evidence="9">
    <location>
        <begin position="548"/>
        <end position="570"/>
    </location>
</feature>
<name>A0A8S1STF4_9CILI</name>
<dbReference type="OrthoDB" id="10264220at2759"/>
<protein>
    <recommendedName>
        <fullName evidence="9">V-type proton ATPase subunit a</fullName>
    </recommendedName>
</protein>
<evidence type="ECO:0000313" key="10">
    <source>
        <dbReference type="EMBL" id="CAD8142676.1"/>
    </source>
</evidence>
<gene>
    <name evidence="10" type="ORF">PPENT_87.1.T0110281</name>
</gene>
<dbReference type="PANTHER" id="PTHR11629">
    <property type="entry name" value="VACUOLAR PROTON ATPASES"/>
    <property type="match status" value="1"/>
</dbReference>
<dbReference type="GO" id="GO:0016471">
    <property type="term" value="C:vacuolar proton-transporting V-type ATPase complex"/>
    <property type="evidence" value="ECO:0007669"/>
    <property type="project" value="TreeGrafter"/>
</dbReference>
<keyword evidence="3 9" id="KW-0813">Transport</keyword>
<comment type="function">
    <text evidence="9">Essential component of the vacuolar proton pump (V-ATPase), a multimeric enzyme that catalyzes the translocation of protons across the membranes. Required for assembly and activity of the V-ATPase.</text>
</comment>
<evidence type="ECO:0000256" key="7">
    <source>
        <dbReference type="ARBA" id="ARBA00023065"/>
    </source>
</evidence>
<keyword evidence="11" id="KW-1185">Reference proteome</keyword>
<dbReference type="InterPro" id="IPR026028">
    <property type="entry name" value="V-type_ATPase_116kDa_su_euka"/>
</dbReference>
<dbReference type="EMBL" id="CAJJDO010000011">
    <property type="protein sequence ID" value="CAD8142676.1"/>
    <property type="molecule type" value="Genomic_DNA"/>
</dbReference>
<accession>A0A8S1STF4</accession>
<dbReference type="GO" id="GO:0007035">
    <property type="term" value="P:vacuolar acidification"/>
    <property type="evidence" value="ECO:0007669"/>
    <property type="project" value="TreeGrafter"/>
</dbReference>
<evidence type="ECO:0000256" key="2">
    <source>
        <dbReference type="ARBA" id="ARBA00009904"/>
    </source>
</evidence>
<keyword evidence="4 9" id="KW-0812">Transmembrane</keyword>
<evidence type="ECO:0000256" key="8">
    <source>
        <dbReference type="ARBA" id="ARBA00023136"/>
    </source>
</evidence>
<feature type="transmembrane region" description="Helical" evidence="9">
    <location>
        <begin position="649"/>
        <end position="670"/>
    </location>
</feature>
<dbReference type="AlphaFoldDB" id="A0A8S1STF4"/>
<dbReference type="GO" id="GO:0046961">
    <property type="term" value="F:proton-transporting ATPase activity, rotational mechanism"/>
    <property type="evidence" value="ECO:0007669"/>
    <property type="project" value="InterPro"/>
</dbReference>